<evidence type="ECO:0000313" key="2">
    <source>
        <dbReference type="EMBL" id="GJT95489.1"/>
    </source>
</evidence>
<reference evidence="2" key="1">
    <citation type="journal article" date="2022" name="Int. J. Mol. Sci.">
        <title>Draft Genome of Tanacetum Coccineum: Genomic Comparison of Closely Related Tanacetum-Family Plants.</title>
        <authorList>
            <person name="Yamashiro T."/>
            <person name="Shiraishi A."/>
            <person name="Nakayama K."/>
            <person name="Satake H."/>
        </authorList>
    </citation>
    <scope>NUCLEOTIDE SEQUENCE</scope>
</reference>
<gene>
    <name evidence="2" type="ORF">Tco_1091007</name>
</gene>
<proteinExistence type="predicted"/>
<evidence type="ECO:0000313" key="3">
    <source>
        <dbReference type="Proteomes" id="UP001151760"/>
    </source>
</evidence>
<dbReference type="Proteomes" id="UP001151760">
    <property type="component" value="Unassembled WGS sequence"/>
</dbReference>
<evidence type="ECO:0000256" key="1">
    <source>
        <dbReference type="SAM" id="MobiDB-lite"/>
    </source>
</evidence>
<feature type="compositionally biased region" description="Basic and acidic residues" evidence="1">
    <location>
        <begin position="45"/>
        <end position="66"/>
    </location>
</feature>
<accession>A0ABQ5I721</accession>
<keyword evidence="3" id="KW-1185">Reference proteome</keyword>
<feature type="compositionally biased region" description="Polar residues" evidence="1">
    <location>
        <begin position="67"/>
        <end position="80"/>
    </location>
</feature>
<feature type="region of interest" description="Disordered" evidence="1">
    <location>
        <begin position="1"/>
        <end position="80"/>
    </location>
</feature>
<name>A0ABQ5I721_9ASTR</name>
<reference evidence="2" key="2">
    <citation type="submission" date="2022-01" db="EMBL/GenBank/DDBJ databases">
        <authorList>
            <person name="Yamashiro T."/>
            <person name="Shiraishi A."/>
            <person name="Satake H."/>
            <person name="Nakayama K."/>
        </authorList>
    </citation>
    <scope>NUCLEOTIDE SEQUENCE</scope>
</reference>
<protein>
    <submittedName>
        <fullName evidence="2">Uncharacterized protein</fullName>
    </submittedName>
</protein>
<sequence>MEFNTTAKLPILKLGTNSNDLVDGSLFDSSLKNASNDEPQPSSDTGKKEDEGVNKESGFDDQERPENNTQDVNIVSPTFTTAPLEATHADFFGDETEVDMSNITTIYQVPFTPNTRIQKDH</sequence>
<comment type="caution">
    <text evidence="2">The sequence shown here is derived from an EMBL/GenBank/DDBJ whole genome shotgun (WGS) entry which is preliminary data.</text>
</comment>
<organism evidence="2 3">
    <name type="scientific">Tanacetum coccineum</name>
    <dbReference type="NCBI Taxonomy" id="301880"/>
    <lineage>
        <taxon>Eukaryota</taxon>
        <taxon>Viridiplantae</taxon>
        <taxon>Streptophyta</taxon>
        <taxon>Embryophyta</taxon>
        <taxon>Tracheophyta</taxon>
        <taxon>Spermatophyta</taxon>
        <taxon>Magnoliopsida</taxon>
        <taxon>eudicotyledons</taxon>
        <taxon>Gunneridae</taxon>
        <taxon>Pentapetalae</taxon>
        <taxon>asterids</taxon>
        <taxon>campanulids</taxon>
        <taxon>Asterales</taxon>
        <taxon>Asteraceae</taxon>
        <taxon>Asteroideae</taxon>
        <taxon>Anthemideae</taxon>
        <taxon>Anthemidinae</taxon>
        <taxon>Tanacetum</taxon>
    </lineage>
</organism>
<feature type="compositionally biased region" description="Polar residues" evidence="1">
    <location>
        <begin position="27"/>
        <end position="44"/>
    </location>
</feature>
<dbReference type="EMBL" id="BQNB010020393">
    <property type="protein sequence ID" value="GJT95489.1"/>
    <property type="molecule type" value="Genomic_DNA"/>
</dbReference>